<proteinExistence type="predicted"/>
<keyword evidence="1" id="KW-0472">Membrane</keyword>
<keyword evidence="1" id="KW-0812">Transmembrane</keyword>
<name>A0A926P5S2_9HYPH</name>
<dbReference type="AlphaFoldDB" id="A0A926P5S2"/>
<keyword evidence="1" id="KW-1133">Transmembrane helix</keyword>
<feature type="transmembrane region" description="Helical" evidence="1">
    <location>
        <begin position="33"/>
        <end position="51"/>
    </location>
</feature>
<comment type="caution">
    <text evidence="2">The sequence shown here is derived from an EMBL/GenBank/DDBJ whole genome shotgun (WGS) entry which is preliminary data.</text>
</comment>
<evidence type="ECO:0000256" key="1">
    <source>
        <dbReference type="SAM" id="Phobius"/>
    </source>
</evidence>
<accession>A0A926P5S2</accession>
<protein>
    <submittedName>
        <fullName evidence="2">Uncharacterized protein</fullName>
    </submittedName>
</protein>
<dbReference type="EMBL" id="JABFCZ010000019">
    <property type="protein sequence ID" value="MBD1548012.1"/>
    <property type="molecule type" value="Genomic_DNA"/>
</dbReference>
<organism evidence="2 3">
    <name type="scientific">Roseibium aggregatum</name>
    <dbReference type="NCBI Taxonomy" id="187304"/>
    <lineage>
        <taxon>Bacteria</taxon>
        <taxon>Pseudomonadati</taxon>
        <taxon>Pseudomonadota</taxon>
        <taxon>Alphaproteobacteria</taxon>
        <taxon>Hyphomicrobiales</taxon>
        <taxon>Stappiaceae</taxon>
        <taxon>Roseibium</taxon>
    </lineage>
</organism>
<dbReference type="RefSeq" id="WP_190292749.1">
    <property type="nucleotide sequence ID" value="NZ_JABFCZ010000019.1"/>
</dbReference>
<sequence>MKCVKKNPAPIDCGETLKYLVYSANSIVVKFRLFMKFSIFLAAMVAVVLAGCQSKVSDQMSDMTGRRSFMLPLNATIPYDKEPEIYEAYKKAFKCWADGPHNDQGFVLKKIWMADDGGILKAFFVYPSDPDKEAIVFRLTMMGRWSGGLSLVAEGPERDSAFSKYIFSQHSGRHITLCNAGTLSVRR</sequence>
<reference evidence="2" key="1">
    <citation type="submission" date="2020-05" db="EMBL/GenBank/DDBJ databases">
        <title>Identification of trans-AT polyketide cluster in two marine bacteria, producers of a novel glutaramide-containing polyketide sesbanimide D and analogs.</title>
        <authorList>
            <person name="Kacar D."/>
            <person name="Rodriguez P."/>
            <person name="Canedo L."/>
            <person name="Gonzalez E."/>
            <person name="Galan B."/>
            <person name="De La Calle F."/>
            <person name="Garcia J.L."/>
        </authorList>
    </citation>
    <scope>NUCLEOTIDE SEQUENCE</scope>
    <source>
        <strain evidence="2">PHM038</strain>
    </source>
</reference>
<gene>
    <name evidence="2" type="ORF">HK439_17225</name>
</gene>
<evidence type="ECO:0000313" key="2">
    <source>
        <dbReference type="EMBL" id="MBD1548012.1"/>
    </source>
</evidence>
<evidence type="ECO:0000313" key="3">
    <source>
        <dbReference type="Proteomes" id="UP000598467"/>
    </source>
</evidence>
<dbReference type="Proteomes" id="UP000598467">
    <property type="component" value="Unassembled WGS sequence"/>
</dbReference>